<dbReference type="PANTHER" id="PTHR43071">
    <property type="entry name" value="2-AMINO-4-HYDROXY-6-HYDROXYMETHYLDIHYDROPTERIDINE PYROPHOSPHOKINASE"/>
    <property type="match status" value="1"/>
</dbReference>
<evidence type="ECO:0000256" key="11">
    <source>
        <dbReference type="ARBA" id="ARBA00029766"/>
    </source>
</evidence>
<dbReference type="EMBL" id="ABIA03000002">
    <property type="protein sequence ID" value="EDQ33500.2"/>
    <property type="molecule type" value="Genomic_DNA"/>
</dbReference>
<evidence type="ECO:0000256" key="9">
    <source>
        <dbReference type="ARBA" id="ARBA00022909"/>
    </source>
</evidence>
<dbReference type="UniPathway" id="UPA00077">
    <property type="reaction ID" value="UER00155"/>
</dbReference>
<dbReference type="SUPFAM" id="SSF55083">
    <property type="entry name" value="6-hydroxymethyl-7,8-dihydropterin pyrophosphokinase, HPPK"/>
    <property type="match status" value="1"/>
</dbReference>
<dbReference type="PROSITE" id="PS00794">
    <property type="entry name" value="HPPK"/>
    <property type="match status" value="1"/>
</dbReference>
<dbReference type="STRING" id="411684.HPDFL43_09697"/>
<evidence type="ECO:0000256" key="10">
    <source>
        <dbReference type="ARBA" id="ARBA00029409"/>
    </source>
</evidence>
<reference evidence="14 15" key="1">
    <citation type="submission" date="2007-10" db="EMBL/GenBank/DDBJ databases">
        <authorList>
            <person name="Wagner-Dobler I."/>
            <person name="Ferriera S."/>
            <person name="Johnson J."/>
            <person name="Kravitz S."/>
            <person name="Beeson K."/>
            <person name="Sutton G."/>
            <person name="Rogers Y.-H."/>
            <person name="Friedman R."/>
            <person name="Frazier M."/>
            <person name="Venter J.C."/>
        </authorList>
    </citation>
    <scope>NUCLEOTIDE SEQUENCE [LARGE SCALE GENOMIC DNA]</scope>
    <source>
        <strain evidence="14 15">DFL-43</strain>
    </source>
</reference>
<keyword evidence="15" id="KW-1185">Reference proteome</keyword>
<dbReference type="GO" id="GO:0046654">
    <property type="term" value="P:tetrahydrofolate biosynthetic process"/>
    <property type="evidence" value="ECO:0007669"/>
    <property type="project" value="UniProtKB-UniPathway"/>
</dbReference>
<dbReference type="NCBIfam" id="TIGR01498">
    <property type="entry name" value="folK"/>
    <property type="match status" value="1"/>
</dbReference>
<dbReference type="PANTHER" id="PTHR43071:SF1">
    <property type="entry name" value="2-AMINO-4-HYDROXY-6-HYDROXYMETHYLDIHYDROPTERIDINE PYROPHOSPHOKINASE"/>
    <property type="match status" value="1"/>
</dbReference>
<dbReference type="HOGENOM" id="CLU_097916_0_0_5"/>
<comment type="function">
    <text evidence="10">Catalyzes the transfer of pyrophosphate from adenosine triphosphate (ATP) to 6-hydroxymethyl-7,8-dihydropterin, an enzymatic step in folate biosynthesis pathway.</text>
</comment>
<dbReference type="CDD" id="cd00483">
    <property type="entry name" value="HPPK"/>
    <property type="match status" value="1"/>
</dbReference>
<dbReference type="InterPro" id="IPR035907">
    <property type="entry name" value="Hppk_sf"/>
</dbReference>
<dbReference type="EC" id="2.7.6.3" evidence="3"/>
<organism evidence="14 15">
    <name type="scientific">Hoeflea phototrophica (strain DSM 17068 / NCIMB 14078 / DFL-43)</name>
    <dbReference type="NCBI Taxonomy" id="411684"/>
    <lineage>
        <taxon>Bacteria</taxon>
        <taxon>Pseudomonadati</taxon>
        <taxon>Pseudomonadota</taxon>
        <taxon>Alphaproteobacteria</taxon>
        <taxon>Hyphomicrobiales</taxon>
        <taxon>Rhizobiaceae</taxon>
        <taxon>Hoeflea</taxon>
    </lineage>
</organism>
<name>A9D6G9_HOEPD</name>
<dbReference type="GO" id="GO:0005524">
    <property type="term" value="F:ATP binding"/>
    <property type="evidence" value="ECO:0007669"/>
    <property type="project" value="UniProtKB-KW"/>
</dbReference>
<protein>
    <recommendedName>
        <fullName evidence="4">2-amino-4-hydroxy-6-hydroxymethyldihydropteridine pyrophosphokinase</fullName>
        <ecNumber evidence="3">2.7.6.3</ecNumber>
    </recommendedName>
    <alternativeName>
        <fullName evidence="11">6-hydroxymethyl-7,8-dihydropterin pyrophosphokinase</fullName>
    </alternativeName>
    <alternativeName>
        <fullName evidence="12">7,8-dihydro-6-hydroxymethylpterin-pyrophosphokinase</fullName>
    </alternativeName>
</protein>
<dbReference type="AlphaFoldDB" id="A9D6G9"/>
<evidence type="ECO:0000313" key="14">
    <source>
        <dbReference type="EMBL" id="EDQ33500.2"/>
    </source>
</evidence>
<reference evidence="14 15" key="2">
    <citation type="submission" date="2012-06" db="EMBL/GenBank/DDBJ databases">
        <authorList>
            <person name="Fiebig A."/>
        </authorList>
    </citation>
    <scope>NUCLEOTIDE SEQUENCE [LARGE SCALE GENOMIC DNA]</scope>
    <source>
        <strain evidence="14 15">DFL-43</strain>
    </source>
</reference>
<comment type="pathway">
    <text evidence="1">Cofactor biosynthesis; tetrahydrofolate biosynthesis; 2-amino-4-hydroxy-6-hydroxymethyl-7,8-dihydropteridine diphosphate from 7,8-dihydroneopterin triphosphate: step 4/4.</text>
</comment>
<evidence type="ECO:0000256" key="4">
    <source>
        <dbReference type="ARBA" id="ARBA00016218"/>
    </source>
</evidence>
<sequence length="200" mass="22581">MRRFRACSIMSKWWSSTVPEVSPAQRKSTDPATVIAAIGLGGNIGNPRRTMARALDLLDARDDIHIRTVSRLYRTPPWGKTDQEWFHNACALVETSLDPHELLKVCLDVELQLDRVRKDRWGPRTIDLDVLLHGDFMSDHADLTVPHPRMTERAFVMVPLADIAPQAVVNLQSIADWASDVDSEGIEALSKSGDWWRDES</sequence>
<comment type="caution">
    <text evidence="14">The sequence shown here is derived from an EMBL/GenBank/DDBJ whole genome shotgun (WGS) entry which is preliminary data.</text>
</comment>
<dbReference type="GO" id="GO:0016301">
    <property type="term" value="F:kinase activity"/>
    <property type="evidence" value="ECO:0007669"/>
    <property type="project" value="UniProtKB-KW"/>
</dbReference>
<dbReference type="GO" id="GO:0046656">
    <property type="term" value="P:folic acid biosynthetic process"/>
    <property type="evidence" value="ECO:0007669"/>
    <property type="project" value="UniProtKB-KW"/>
</dbReference>
<dbReference type="eggNOG" id="COG0801">
    <property type="taxonomic scope" value="Bacteria"/>
</dbReference>
<evidence type="ECO:0000256" key="2">
    <source>
        <dbReference type="ARBA" id="ARBA00005810"/>
    </source>
</evidence>
<evidence type="ECO:0000256" key="6">
    <source>
        <dbReference type="ARBA" id="ARBA00022741"/>
    </source>
</evidence>
<evidence type="ECO:0000256" key="5">
    <source>
        <dbReference type="ARBA" id="ARBA00022679"/>
    </source>
</evidence>
<keyword evidence="5 14" id="KW-0808">Transferase</keyword>
<dbReference type="InterPro" id="IPR000550">
    <property type="entry name" value="Hppk"/>
</dbReference>
<gene>
    <name evidence="14" type="ORF">HPDFL43_09697</name>
</gene>
<keyword evidence="6" id="KW-0547">Nucleotide-binding</keyword>
<evidence type="ECO:0000259" key="13">
    <source>
        <dbReference type="PROSITE" id="PS00794"/>
    </source>
</evidence>
<dbReference type="GO" id="GO:0003848">
    <property type="term" value="F:2-amino-4-hydroxy-6-hydroxymethyldihydropteridine diphosphokinase activity"/>
    <property type="evidence" value="ECO:0007669"/>
    <property type="project" value="UniProtKB-EC"/>
</dbReference>
<evidence type="ECO:0000313" key="15">
    <source>
        <dbReference type="Proteomes" id="UP000004291"/>
    </source>
</evidence>
<proteinExistence type="inferred from homology"/>
<dbReference type="Proteomes" id="UP000004291">
    <property type="component" value="Chromosome"/>
</dbReference>
<dbReference type="Pfam" id="PF01288">
    <property type="entry name" value="HPPK"/>
    <property type="match status" value="1"/>
</dbReference>
<keyword evidence="9" id="KW-0289">Folate biosynthesis</keyword>
<evidence type="ECO:0000256" key="1">
    <source>
        <dbReference type="ARBA" id="ARBA00005051"/>
    </source>
</evidence>
<accession>A9D6G9</accession>
<keyword evidence="7 14" id="KW-0418">Kinase</keyword>
<evidence type="ECO:0000256" key="12">
    <source>
        <dbReference type="ARBA" id="ARBA00033413"/>
    </source>
</evidence>
<evidence type="ECO:0000256" key="7">
    <source>
        <dbReference type="ARBA" id="ARBA00022777"/>
    </source>
</evidence>
<feature type="domain" description="7,8-dihydro-6-hydroxymethylpterin-pyrophosphokinase" evidence="13">
    <location>
        <begin position="120"/>
        <end position="131"/>
    </location>
</feature>
<evidence type="ECO:0000256" key="8">
    <source>
        <dbReference type="ARBA" id="ARBA00022840"/>
    </source>
</evidence>
<keyword evidence="8" id="KW-0067">ATP-binding</keyword>
<dbReference type="Gene3D" id="3.30.70.560">
    <property type="entry name" value="7,8-Dihydro-6-hydroxymethylpterin-pyrophosphokinase HPPK"/>
    <property type="match status" value="1"/>
</dbReference>
<comment type="similarity">
    <text evidence="2">Belongs to the HPPK family.</text>
</comment>
<evidence type="ECO:0000256" key="3">
    <source>
        <dbReference type="ARBA" id="ARBA00013253"/>
    </source>
</evidence>